<dbReference type="InterPro" id="IPR029063">
    <property type="entry name" value="SAM-dependent_MTases_sf"/>
</dbReference>
<protein>
    <submittedName>
        <fullName evidence="2">Methyltransferase domain-containing protein</fullName>
    </submittedName>
</protein>
<dbReference type="GO" id="GO:0032259">
    <property type="term" value="P:methylation"/>
    <property type="evidence" value="ECO:0007669"/>
    <property type="project" value="UniProtKB-KW"/>
</dbReference>
<evidence type="ECO:0000313" key="3">
    <source>
        <dbReference type="Proteomes" id="UP000253507"/>
    </source>
</evidence>
<dbReference type="OrthoDB" id="9795085at2"/>
<dbReference type="GO" id="GO:0017000">
    <property type="term" value="P:antibiotic biosynthetic process"/>
    <property type="evidence" value="ECO:0007669"/>
    <property type="project" value="UniProtKB-ARBA"/>
</dbReference>
<dbReference type="SUPFAM" id="SSF53335">
    <property type="entry name" value="S-adenosyl-L-methionine-dependent methyltransferases"/>
    <property type="match status" value="1"/>
</dbReference>
<keyword evidence="3" id="KW-1185">Reference proteome</keyword>
<comment type="caution">
    <text evidence="2">The sequence shown here is derived from an EMBL/GenBank/DDBJ whole genome shotgun (WGS) entry which is preliminary data.</text>
</comment>
<keyword evidence="2" id="KW-0489">Methyltransferase</keyword>
<evidence type="ECO:0000313" key="2">
    <source>
        <dbReference type="EMBL" id="RCG13491.1"/>
    </source>
</evidence>
<dbReference type="PANTHER" id="PTHR43861">
    <property type="entry name" value="TRANS-ACONITATE 2-METHYLTRANSFERASE-RELATED"/>
    <property type="match status" value="1"/>
</dbReference>
<dbReference type="InterPro" id="IPR013217">
    <property type="entry name" value="Methyltransf_12"/>
</dbReference>
<organism evidence="2 3">
    <name type="scientific">Streptomyces reniochalinae</name>
    <dbReference type="NCBI Taxonomy" id="2250578"/>
    <lineage>
        <taxon>Bacteria</taxon>
        <taxon>Bacillati</taxon>
        <taxon>Actinomycetota</taxon>
        <taxon>Actinomycetes</taxon>
        <taxon>Kitasatosporales</taxon>
        <taxon>Streptomycetaceae</taxon>
        <taxon>Streptomyces</taxon>
    </lineage>
</organism>
<name>A0A367E654_9ACTN</name>
<accession>A0A367E654</accession>
<dbReference type="Proteomes" id="UP000253507">
    <property type="component" value="Unassembled WGS sequence"/>
</dbReference>
<dbReference type="Gene3D" id="3.40.50.150">
    <property type="entry name" value="Vaccinia Virus protein VP39"/>
    <property type="match status" value="1"/>
</dbReference>
<dbReference type="GO" id="GO:0008168">
    <property type="term" value="F:methyltransferase activity"/>
    <property type="evidence" value="ECO:0007669"/>
    <property type="project" value="UniProtKB-KW"/>
</dbReference>
<sequence>MGEHYENLASAYDDNWAYSPAFVGWMSEQIASALELSADDRMADIGCGTGLFAAGIAEALRPDHPLLCVDPSAAMLDQLPSSSALSPLRASAEEIADQKVALPYEQLDAMWLKESVHHVTDPAVTLGGLARLLAPGGRLLVAMLPTTIDYPLFAEALRRYEELQPDPAGIAQYLADAGLRVERTCVEHELRLDKERYLSMVRARYMSVLSTFSDEELDAGIEEIRAGHPEPELVFPDRFEFVLGIRENPADTINPGGGAR</sequence>
<dbReference type="PANTHER" id="PTHR43861:SF1">
    <property type="entry name" value="TRANS-ACONITATE 2-METHYLTRANSFERASE"/>
    <property type="match status" value="1"/>
</dbReference>
<reference evidence="2 3" key="1">
    <citation type="submission" date="2018-06" db="EMBL/GenBank/DDBJ databases">
        <title>Streptomyces reniochalinae sp. nov. and Streptomyces diacarnus sp. nov. from marine sponges.</title>
        <authorList>
            <person name="Li L."/>
        </authorList>
    </citation>
    <scope>NUCLEOTIDE SEQUENCE [LARGE SCALE GENOMIC DNA]</scope>
    <source>
        <strain evidence="2 3">LHW50302</strain>
    </source>
</reference>
<gene>
    <name evidence="2" type="ORF">DQ392_32560</name>
</gene>
<dbReference type="CDD" id="cd02440">
    <property type="entry name" value="AdoMet_MTases"/>
    <property type="match status" value="1"/>
</dbReference>
<keyword evidence="2" id="KW-0808">Transferase</keyword>
<feature type="domain" description="Methyltransferase type 12" evidence="1">
    <location>
        <begin position="44"/>
        <end position="139"/>
    </location>
</feature>
<evidence type="ECO:0000259" key="1">
    <source>
        <dbReference type="Pfam" id="PF08242"/>
    </source>
</evidence>
<dbReference type="AlphaFoldDB" id="A0A367E654"/>
<proteinExistence type="predicted"/>
<dbReference type="EMBL" id="QOIM01000055">
    <property type="protein sequence ID" value="RCG13491.1"/>
    <property type="molecule type" value="Genomic_DNA"/>
</dbReference>
<dbReference type="Pfam" id="PF08242">
    <property type="entry name" value="Methyltransf_12"/>
    <property type="match status" value="1"/>
</dbReference>